<dbReference type="GO" id="GO:0005975">
    <property type="term" value="P:carbohydrate metabolic process"/>
    <property type="evidence" value="ECO:0007669"/>
    <property type="project" value="InterPro"/>
</dbReference>
<evidence type="ECO:0000313" key="8">
    <source>
        <dbReference type="Proteomes" id="UP000321805"/>
    </source>
</evidence>
<dbReference type="EMBL" id="CP042430">
    <property type="protein sequence ID" value="QEC46378.1"/>
    <property type="molecule type" value="Genomic_DNA"/>
</dbReference>
<feature type="active site" description="Proton donor" evidence="4">
    <location>
        <position position="203"/>
    </location>
</feature>
<name>A0A5B8U078_9ACTN</name>
<dbReference type="AlphaFoldDB" id="A0A5B8U078"/>
<dbReference type="InterPro" id="IPR006710">
    <property type="entry name" value="Glyco_hydro_43"/>
</dbReference>
<sequence length="502" mass="52764">MLLGVLRRQTASMRRLGLLLAALLLSAPTYSNPVIDGDHPDPSVVRVGAVFLASVTTSAWAPVFPLYRSRDLVNWRPIGSVLPVPPAWTNGKFWAPELAHEPGRYLAYWGAARRDGPPCIALSTAARPQGPWRYRGRVTCPPSGAIDAAPFRDVDGGRWLLWKQMGPGNGIRIQRLGRGGLRVRGPSVALVRPDTPWEQGVTEAPSLVWIGGRYLLFYAGGHCCRVPCSYGEGVAQAVSLLGPYVKDPANPILASGEDWACPGHGTVVGSGAGGLFLLHHAYRATDAQDLRRRVLLDPVGFGPDGWPVIGAGGISVSTADSPLGQPQQPAAGGFSDGFDSGLEPGWEWLFDARPDLSVVGGGLDERCTGALSFVARQVAGDRVAATTTVEPPMGDAAVGLAVNLGRGVRGVELRHGRVRSFVASPSGARTGRSVAVPARRRVQLTVTLAPGGHLATYVGDGVGGQRRVDAGPAASGAVPTRVALTCRGRGTARFLFARAHVG</sequence>
<organism evidence="7 8">
    <name type="scientific">Baekduia soli</name>
    <dbReference type="NCBI Taxonomy" id="496014"/>
    <lineage>
        <taxon>Bacteria</taxon>
        <taxon>Bacillati</taxon>
        <taxon>Actinomycetota</taxon>
        <taxon>Thermoleophilia</taxon>
        <taxon>Solirubrobacterales</taxon>
        <taxon>Baekduiaceae</taxon>
        <taxon>Baekduia</taxon>
    </lineage>
</organism>
<dbReference type="Pfam" id="PF04616">
    <property type="entry name" value="Glyco_hydro_43"/>
    <property type="match status" value="1"/>
</dbReference>
<dbReference type="KEGG" id="bsol:FSW04_01475"/>
<evidence type="ECO:0000256" key="3">
    <source>
        <dbReference type="ARBA" id="ARBA00023295"/>
    </source>
</evidence>
<dbReference type="InterPro" id="IPR023296">
    <property type="entry name" value="Glyco_hydro_beta-prop_sf"/>
</dbReference>
<accession>A0A5B8U078</accession>
<evidence type="ECO:0000256" key="1">
    <source>
        <dbReference type="ARBA" id="ARBA00009865"/>
    </source>
</evidence>
<evidence type="ECO:0000313" key="7">
    <source>
        <dbReference type="EMBL" id="QEC46378.1"/>
    </source>
</evidence>
<dbReference type="RefSeq" id="WP_146915514.1">
    <property type="nucleotide sequence ID" value="NZ_CP042430.1"/>
</dbReference>
<dbReference type="GO" id="GO:0004553">
    <property type="term" value="F:hydrolase activity, hydrolyzing O-glycosyl compounds"/>
    <property type="evidence" value="ECO:0007669"/>
    <property type="project" value="InterPro"/>
</dbReference>
<dbReference type="PANTHER" id="PTHR42812:SF5">
    <property type="entry name" value="ENDO-ARABINASE"/>
    <property type="match status" value="1"/>
</dbReference>
<evidence type="ECO:0000256" key="5">
    <source>
        <dbReference type="PIRSR" id="PIRSR606710-2"/>
    </source>
</evidence>
<feature type="site" description="Important for catalytic activity, responsible for pKa modulation of the active site Glu and correct orientation of both the proton donor and substrate" evidence="5">
    <location>
        <position position="147"/>
    </location>
</feature>
<keyword evidence="3 6" id="KW-0326">Glycosidase</keyword>
<dbReference type="Gene3D" id="2.115.10.20">
    <property type="entry name" value="Glycosyl hydrolase domain, family 43"/>
    <property type="match status" value="1"/>
</dbReference>
<evidence type="ECO:0000256" key="2">
    <source>
        <dbReference type="ARBA" id="ARBA00022801"/>
    </source>
</evidence>
<dbReference type="SUPFAM" id="SSF75005">
    <property type="entry name" value="Arabinanase/levansucrase/invertase"/>
    <property type="match status" value="1"/>
</dbReference>
<evidence type="ECO:0000256" key="4">
    <source>
        <dbReference type="PIRSR" id="PIRSR606710-1"/>
    </source>
</evidence>
<protein>
    <submittedName>
        <fullName evidence="7">Family 43 glycosylhydrolase</fullName>
    </submittedName>
</protein>
<dbReference type="Proteomes" id="UP000321805">
    <property type="component" value="Chromosome"/>
</dbReference>
<feature type="active site" description="Proton acceptor" evidence="4">
    <location>
        <position position="41"/>
    </location>
</feature>
<evidence type="ECO:0000256" key="6">
    <source>
        <dbReference type="RuleBase" id="RU361187"/>
    </source>
</evidence>
<gene>
    <name evidence="7" type="ORF">FSW04_01475</name>
</gene>
<keyword evidence="2 6" id="KW-0378">Hydrolase</keyword>
<dbReference type="OrthoDB" id="9801455at2"/>
<dbReference type="InterPro" id="IPR051795">
    <property type="entry name" value="Glycosyl_Hydrlase_43"/>
</dbReference>
<dbReference type="PANTHER" id="PTHR42812">
    <property type="entry name" value="BETA-XYLOSIDASE"/>
    <property type="match status" value="1"/>
</dbReference>
<proteinExistence type="inferred from homology"/>
<comment type="similarity">
    <text evidence="1 6">Belongs to the glycosyl hydrolase 43 family.</text>
</comment>
<reference evidence="7 8" key="1">
    <citation type="journal article" date="2018" name="J. Microbiol.">
        <title>Baekduia soli gen. nov., sp. nov., a novel bacterium isolated from the soil of Baekdu Mountain and proposal of a novel family name, Baekduiaceae fam. nov.</title>
        <authorList>
            <person name="An D.S."/>
            <person name="Siddiqi M.Z."/>
            <person name="Kim K.H."/>
            <person name="Yu H.S."/>
            <person name="Im W.T."/>
        </authorList>
    </citation>
    <scope>NUCLEOTIDE SEQUENCE [LARGE SCALE GENOMIC DNA]</scope>
    <source>
        <strain evidence="7 8">BR7-21</strain>
    </source>
</reference>
<dbReference type="CDD" id="cd08999">
    <property type="entry name" value="GH43_ABN-like"/>
    <property type="match status" value="1"/>
</dbReference>
<keyword evidence="8" id="KW-1185">Reference proteome</keyword>